<keyword evidence="1" id="KW-0812">Transmembrane</keyword>
<gene>
    <name evidence="2" type="ORF">BB050_03241</name>
</gene>
<keyword evidence="1" id="KW-1133">Transmembrane helix</keyword>
<evidence type="ECO:0008006" key="4">
    <source>
        <dbReference type="Google" id="ProtNLM"/>
    </source>
</evidence>
<sequence length="178" mass="21464">MNTTNFFLEFPLNFSEIRKLNKMYFEHLFKQRVIFTSILILLLLIFSDFININFEDDFFLWLIRSLGIIVFFVVFENSFVDAVSGITFQIAKRLLRFKNLNSRYKFVFTNSKLCIRFPLGRLTHKWTTIEKAILTKNFLFLYIKEQNNYIISISRKDCRKMEELLTFVEQNVIHIIKV</sequence>
<keyword evidence="1" id="KW-0472">Membrane</keyword>
<dbReference type="Proteomes" id="UP000093276">
    <property type="component" value="Chromosome"/>
</dbReference>
<feature type="transmembrane region" description="Helical" evidence="1">
    <location>
        <begin position="58"/>
        <end position="75"/>
    </location>
</feature>
<evidence type="ECO:0000313" key="3">
    <source>
        <dbReference type="Proteomes" id="UP000093276"/>
    </source>
</evidence>
<evidence type="ECO:0000256" key="1">
    <source>
        <dbReference type="SAM" id="Phobius"/>
    </source>
</evidence>
<reference evidence="2 3" key="1">
    <citation type="submission" date="2016-08" db="EMBL/GenBank/DDBJ databases">
        <title>Complete genome sequence of Flavobacterium johnsoniae strain GSE09, a volatile-producing biocontrol agent isolated from cucumber (Cucumis sativus).</title>
        <authorList>
            <person name="Jeong J.-J."/>
            <person name="Oh J.Y."/>
            <person name="Jim Y.J."/>
            <person name="Sang M.K."/>
            <person name="Kim K.D."/>
        </authorList>
    </citation>
    <scope>NUCLEOTIDE SEQUENCE [LARGE SCALE GENOMIC DNA]</scope>
    <source>
        <strain evidence="2 3">GSE09</strain>
    </source>
</reference>
<dbReference type="EMBL" id="CP016907">
    <property type="protein sequence ID" value="AOC96330.1"/>
    <property type="molecule type" value="Genomic_DNA"/>
</dbReference>
<dbReference type="KEGG" id="fjg:BB050_03241"/>
<protein>
    <recommendedName>
        <fullName evidence="4">YcxB-like protein</fullName>
    </recommendedName>
</protein>
<organism evidence="2 3">
    <name type="scientific">Flavobacterium anhuiense</name>
    <dbReference type="NCBI Taxonomy" id="459526"/>
    <lineage>
        <taxon>Bacteria</taxon>
        <taxon>Pseudomonadati</taxon>
        <taxon>Bacteroidota</taxon>
        <taxon>Flavobacteriia</taxon>
        <taxon>Flavobacteriales</taxon>
        <taxon>Flavobacteriaceae</taxon>
        <taxon>Flavobacterium</taxon>
    </lineage>
</organism>
<accession>A0AAC9GJ60</accession>
<dbReference type="AlphaFoldDB" id="A0AAC9GJ60"/>
<name>A0AAC9GJ60_9FLAO</name>
<proteinExistence type="predicted"/>
<feature type="transmembrane region" description="Helical" evidence="1">
    <location>
        <begin position="33"/>
        <end position="52"/>
    </location>
</feature>
<evidence type="ECO:0000313" key="2">
    <source>
        <dbReference type="EMBL" id="AOC96330.1"/>
    </source>
</evidence>